<dbReference type="Proteomes" id="UP000535078">
    <property type="component" value="Unassembled WGS sequence"/>
</dbReference>
<comment type="caution">
    <text evidence="1">The sequence shown here is derived from an EMBL/GenBank/DDBJ whole genome shotgun (WGS) entry which is preliminary data.</text>
</comment>
<proteinExistence type="predicted"/>
<dbReference type="RefSeq" id="WP_257545256.1">
    <property type="nucleotide sequence ID" value="NZ_JAATIT010000001.1"/>
</dbReference>
<organism evidence="1 2">
    <name type="scientific">Sphingopyxis italica</name>
    <dbReference type="NCBI Taxonomy" id="1129133"/>
    <lineage>
        <taxon>Bacteria</taxon>
        <taxon>Pseudomonadati</taxon>
        <taxon>Pseudomonadota</taxon>
        <taxon>Alphaproteobacteria</taxon>
        <taxon>Sphingomonadales</taxon>
        <taxon>Sphingomonadaceae</taxon>
        <taxon>Sphingopyxis</taxon>
    </lineage>
</organism>
<keyword evidence="2" id="KW-1185">Reference proteome</keyword>
<dbReference type="EMBL" id="JAATIT010000001">
    <property type="protein sequence ID" value="NJB88623.1"/>
    <property type="molecule type" value="Genomic_DNA"/>
</dbReference>
<reference evidence="1 2" key="1">
    <citation type="submission" date="2020-03" db="EMBL/GenBank/DDBJ databases">
        <title>Genomic Encyclopedia of Type Strains, Phase IV (KMG-IV): sequencing the most valuable type-strain genomes for metagenomic binning, comparative biology and taxonomic classification.</title>
        <authorList>
            <person name="Goeker M."/>
        </authorList>
    </citation>
    <scope>NUCLEOTIDE SEQUENCE [LARGE SCALE GENOMIC DNA]</scope>
    <source>
        <strain evidence="1 2">DSM 25229</strain>
    </source>
</reference>
<protein>
    <recommendedName>
        <fullName evidence="3">Benenodin family lasso peptide</fullName>
    </recommendedName>
</protein>
<accession>A0A7X6B8N7</accession>
<name>A0A7X6B8N7_9SPHN</name>
<sequence>MKTHDDIIDLGAAQDETLGALPSGQQDVQPGDKFILGGISADD</sequence>
<dbReference type="InterPro" id="IPR049805">
    <property type="entry name" value="Lasso_benenodin"/>
</dbReference>
<evidence type="ECO:0000313" key="1">
    <source>
        <dbReference type="EMBL" id="NJB88623.1"/>
    </source>
</evidence>
<evidence type="ECO:0008006" key="3">
    <source>
        <dbReference type="Google" id="ProtNLM"/>
    </source>
</evidence>
<dbReference type="Pfam" id="PF24178">
    <property type="entry name" value="Subterisin"/>
    <property type="match status" value="1"/>
</dbReference>
<dbReference type="AlphaFoldDB" id="A0A7X6B8N7"/>
<gene>
    <name evidence="1" type="ORF">GGR90_000775</name>
</gene>
<evidence type="ECO:0000313" key="2">
    <source>
        <dbReference type="Proteomes" id="UP000535078"/>
    </source>
</evidence>